<accession>F5RP96</accession>
<comment type="caution">
    <text evidence="3">The sequence shown here is derived from an EMBL/GenBank/DDBJ whole genome shotgun (WGS) entry which is preliminary data.</text>
</comment>
<dbReference type="OrthoDB" id="9784988at2"/>
<organism evidence="3 4">
    <name type="scientific">Centipeda periodontii DSM 2778</name>
    <dbReference type="NCBI Taxonomy" id="888060"/>
    <lineage>
        <taxon>Bacteria</taxon>
        <taxon>Bacillati</taxon>
        <taxon>Bacillota</taxon>
        <taxon>Negativicutes</taxon>
        <taxon>Selenomonadales</taxon>
        <taxon>Selenomonadaceae</taxon>
        <taxon>Centipeda</taxon>
    </lineage>
</organism>
<comment type="cofactor">
    <cofactor evidence="2">
        <name>Fe(2+)</name>
        <dbReference type="ChEBI" id="CHEBI:29033"/>
    </cofactor>
    <text evidence="2">Binds 1 Fe(2+) ion.</text>
</comment>
<dbReference type="CDD" id="cd00487">
    <property type="entry name" value="Pep_deformylase"/>
    <property type="match status" value="1"/>
</dbReference>
<comment type="catalytic activity">
    <reaction evidence="2">
        <text>N-terminal N-formyl-L-methionyl-[peptide] + H2O = N-terminal L-methionyl-[peptide] + formate</text>
        <dbReference type="Rhea" id="RHEA:24420"/>
        <dbReference type="Rhea" id="RHEA-COMP:10639"/>
        <dbReference type="Rhea" id="RHEA-COMP:10640"/>
        <dbReference type="ChEBI" id="CHEBI:15377"/>
        <dbReference type="ChEBI" id="CHEBI:15740"/>
        <dbReference type="ChEBI" id="CHEBI:49298"/>
        <dbReference type="ChEBI" id="CHEBI:64731"/>
        <dbReference type="EC" id="3.5.1.88"/>
    </reaction>
</comment>
<reference evidence="3 4" key="1">
    <citation type="submission" date="2011-04" db="EMBL/GenBank/DDBJ databases">
        <authorList>
            <person name="Muzny D."/>
            <person name="Qin X."/>
            <person name="Deng J."/>
            <person name="Jiang H."/>
            <person name="Liu Y."/>
            <person name="Qu J."/>
            <person name="Song X.-Z."/>
            <person name="Zhang L."/>
            <person name="Thornton R."/>
            <person name="Coyle M."/>
            <person name="Francisco L."/>
            <person name="Jackson L."/>
            <person name="Javaid M."/>
            <person name="Korchina V."/>
            <person name="Kovar C."/>
            <person name="Mata R."/>
            <person name="Mathew T."/>
            <person name="Ngo R."/>
            <person name="Nguyen L."/>
            <person name="Nguyen N."/>
            <person name="Okwuonu G."/>
            <person name="Ongeri F."/>
            <person name="Pham C."/>
            <person name="Simmons D."/>
            <person name="Wilczek-Boney K."/>
            <person name="Hale W."/>
            <person name="Jakkamsetti A."/>
            <person name="Pham P."/>
            <person name="Ruth R."/>
            <person name="San Lucas F."/>
            <person name="Warren J."/>
            <person name="Zhang J."/>
            <person name="Zhao Z."/>
            <person name="Zhou C."/>
            <person name="Zhu D."/>
            <person name="Lee S."/>
            <person name="Bess C."/>
            <person name="Blankenburg K."/>
            <person name="Forbes L."/>
            <person name="Fu Q."/>
            <person name="Gubbala S."/>
            <person name="Hirani K."/>
            <person name="Jayaseelan J.C."/>
            <person name="Lara F."/>
            <person name="Munidasa M."/>
            <person name="Palculict T."/>
            <person name="Patil S."/>
            <person name="Pu L.-L."/>
            <person name="Saada N."/>
            <person name="Tang L."/>
            <person name="Weissenberger G."/>
            <person name="Zhu Y."/>
            <person name="Hemphill L."/>
            <person name="Shang Y."/>
            <person name="Youmans B."/>
            <person name="Ayvaz T."/>
            <person name="Ross M."/>
            <person name="Santibanez J."/>
            <person name="Aqrawi P."/>
            <person name="Gross S."/>
            <person name="Joshi V."/>
            <person name="Fowler G."/>
            <person name="Nazareth L."/>
            <person name="Reid J."/>
            <person name="Worley K."/>
            <person name="Petrosino J."/>
            <person name="Highlander S."/>
            <person name="Gibbs R."/>
        </authorList>
    </citation>
    <scope>NUCLEOTIDE SEQUENCE [LARGE SCALE GENOMIC DNA]</scope>
    <source>
        <strain evidence="3 4">DSM 2778</strain>
    </source>
</reference>
<feature type="binding site" evidence="2">
    <location>
        <position position="90"/>
    </location>
    <ligand>
        <name>Fe cation</name>
        <dbReference type="ChEBI" id="CHEBI:24875"/>
    </ligand>
</feature>
<dbReference type="PIRSF" id="PIRSF004749">
    <property type="entry name" value="Pep_def"/>
    <property type="match status" value="1"/>
</dbReference>
<feature type="binding site" evidence="2">
    <location>
        <position position="132"/>
    </location>
    <ligand>
        <name>Fe cation</name>
        <dbReference type="ChEBI" id="CHEBI:24875"/>
    </ligand>
</feature>
<dbReference type="Pfam" id="PF01327">
    <property type="entry name" value="Pep_deformylase"/>
    <property type="match status" value="1"/>
</dbReference>
<dbReference type="STRING" id="888060.HMPREF9081_2082"/>
<dbReference type="GO" id="GO:0042586">
    <property type="term" value="F:peptide deformylase activity"/>
    <property type="evidence" value="ECO:0007669"/>
    <property type="project" value="UniProtKB-UniRule"/>
</dbReference>
<dbReference type="SUPFAM" id="SSF56420">
    <property type="entry name" value="Peptide deformylase"/>
    <property type="match status" value="1"/>
</dbReference>
<keyword evidence="2" id="KW-0648">Protein biosynthesis</keyword>
<comment type="function">
    <text evidence="2">Removes the formyl group from the N-terminal Met of newly synthesized proteins. Requires at least a dipeptide for an efficient rate of reaction. N-terminal L-methionine is a prerequisite for activity but the enzyme has broad specificity at other positions.</text>
</comment>
<comment type="similarity">
    <text evidence="1 2">Belongs to the polypeptide deformylase family.</text>
</comment>
<dbReference type="AlphaFoldDB" id="F5RP96"/>
<protein>
    <recommendedName>
        <fullName evidence="2">Peptide deformylase</fullName>
        <shortName evidence="2">PDF</shortName>
        <ecNumber evidence="2">3.5.1.88</ecNumber>
    </recommendedName>
    <alternativeName>
        <fullName evidence="2">Polypeptide deformylase</fullName>
    </alternativeName>
</protein>
<dbReference type="GO" id="GO:0046872">
    <property type="term" value="F:metal ion binding"/>
    <property type="evidence" value="ECO:0007669"/>
    <property type="project" value="UniProtKB-KW"/>
</dbReference>
<sequence>MAILEIKKAGDPVLKQIAAPIDRLTKRHRQLLDDMAETMYSADGVGLAAPQVGKSLRIVVIDVQDEHGLLELVNPVITTREGTVVDSEGCLSVPQVYGDVERAERVTVEYTDRRSRRRSLTAEGLLARCIQHECDHLDGRLFIDIAINLRKEEEKG</sequence>
<feature type="binding site" evidence="2">
    <location>
        <position position="136"/>
    </location>
    <ligand>
        <name>Fe cation</name>
        <dbReference type="ChEBI" id="CHEBI:24875"/>
    </ligand>
</feature>
<keyword evidence="4" id="KW-1185">Reference proteome</keyword>
<dbReference type="PANTHER" id="PTHR10458:SF22">
    <property type="entry name" value="PEPTIDE DEFORMYLASE"/>
    <property type="match status" value="1"/>
</dbReference>
<dbReference type="eggNOG" id="COG0242">
    <property type="taxonomic scope" value="Bacteria"/>
</dbReference>
<name>F5RP96_9FIRM</name>
<dbReference type="RefSeq" id="WP_006307160.1">
    <property type="nucleotide sequence ID" value="NZ_GL892076.1"/>
</dbReference>
<keyword evidence="2" id="KW-0479">Metal-binding</keyword>
<proteinExistence type="inferred from homology"/>
<dbReference type="EC" id="3.5.1.88" evidence="2"/>
<dbReference type="PRINTS" id="PR01576">
    <property type="entry name" value="PDEFORMYLASE"/>
</dbReference>
<dbReference type="EMBL" id="AFHQ01000052">
    <property type="protein sequence ID" value="EGK57912.1"/>
    <property type="molecule type" value="Genomic_DNA"/>
</dbReference>
<evidence type="ECO:0000256" key="2">
    <source>
        <dbReference type="HAMAP-Rule" id="MF_00163"/>
    </source>
</evidence>
<dbReference type="Gene3D" id="3.90.45.10">
    <property type="entry name" value="Peptide deformylase"/>
    <property type="match status" value="1"/>
</dbReference>
<dbReference type="NCBIfam" id="NF001159">
    <property type="entry name" value="PRK00150.1-3"/>
    <property type="match status" value="1"/>
</dbReference>
<dbReference type="NCBIfam" id="TIGR00079">
    <property type="entry name" value="pept_deformyl"/>
    <property type="match status" value="1"/>
</dbReference>
<dbReference type="InterPro" id="IPR023635">
    <property type="entry name" value="Peptide_deformylase"/>
</dbReference>
<feature type="active site" evidence="2">
    <location>
        <position position="133"/>
    </location>
</feature>
<evidence type="ECO:0000313" key="3">
    <source>
        <dbReference type="EMBL" id="EGK57912.1"/>
    </source>
</evidence>
<dbReference type="Proteomes" id="UP000004067">
    <property type="component" value="Unassembled WGS sequence"/>
</dbReference>
<dbReference type="GO" id="GO:0006412">
    <property type="term" value="P:translation"/>
    <property type="evidence" value="ECO:0007669"/>
    <property type="project" value="UniProtKB-UniRule"/>
</dbReference>
<dbReference type="InterPro" id="IPR036821">
    <property type="entry name" value="Peptide_deformylase_sf"/>
</dbReference>
<dbReference type="HOGENOM" id="CLU_061901_4_2_9"/>
<keyword evidence="2 3" id="KW-0378">Hydrolase</keyword>
<dbReference type="PANTHER" id="PTHR10458">
    <property type="entry name" value="PEPTIDE DEFORMYLASE"/>
    <property type="match status" value="1"/>
</dbReference>
<gene>
    <name evidence="3" type="primary">def2</name>
    <name evidence="2" type="synonym">def</name>
    <name evidence="3" type="ORF">HMPREF9081_2082</name>
</gene>
<dbReference type="HAMAP" id="MF_00163">
    <property type="entry name" value="Pep_deformylase"/>
    <property type="match status" value="1"/>
</dbReference>
<keyword evidence="2" id="KW-0408">Iron</keyword>
<evidence type="ECO:0000313" key="4">
    <source>
        <dbReference type="Proteomes" id="UP000004067"/>
    </source>
</evidence>
<evidence type="ECO:0000256" key="1">
    <source>
        <dbReference type="ARBA" id="ARBA00010759"/>
    </source>
</evidence>